<dbReference type="Proteomes" id="UP001595880">
    <property type="component" value="Unassembled WGS sequence"/>
</dbReference>
<keyword evidence="5" id="KW-1185">Reference proteome</keyword>
<dbReference type="Pfam" id="PF08239">
    <property type="entry name" value="SH3_3"/>
    <property type="match status" value="1"/>
</dbReference>
<dbReference type="InterPro" id="IPR003646">
    <property type="entry name" value="SH3-like_bac-type"/>
</dbReference>
<evidence type="ECO:0000256" key="2">
    <source>
        <dbReference type="ARBA" id="ARBA00023316"/>
    </source>
</evidence>
<keyword evidence="1 4" id="KW-0378">Hydrolase</keyword>
<evidence type="ECO:0000313" key="4">
    <source>
        <dbReference type="EMBL" id="MFC4388395.1"/>
    </source>
</evidence>
<name>A0ABV8VWN3_9BACI</name>
<evidence type="ECO:0000259" key="3">
    <source>
        <dbReference type="PROSITE" id="PS51781"/>
    </source>
</evidence>
<dbReference type="PANTHER" id="PTHR30404">
    <property type="entry name" value="N-ACETYLMURAMOYL-L-ALANINE AMIDASE"/>
    <property type="match status" value="1"/>
</dbReference>
<dbReference type="GO" id="GO:0008745">
    <property type="term" value="F:N-acetylmuramoyl-L-alanine amidase activity"/>
    <property type="evidence" value="ECO:0007669"/>
    <property type="project" value="UniProtKB-EC"/>
</dbReference>
<organism evidence="4 5">
    <name type="scientific">Gracilibacillus marinus</name>
    <dbReference type="NCBI Taxonomy" id="630535"/>
    <lineage>
        <taxon>Bacteria</taxon>
        <taxon>Bacillati</taxon>
        <taxon>Bacillota</taxon>
        <taxon>Bacilli</taxon>
        <taxon>Bacillales</taxon>
        <taxon>Bacillaceae</taxon>
        <taxon>Gracilibacillus</taxon>
    </lineage>
</organism>
<dbReference type="SMART" id="SM00646">
    <property type="entry name" value="Ami_3"/>
    <property type="match status" value="1"/>
</dbReference>
<dbReference type="SUPFAM" id="SSF53187">
    <property type="entry name" value="Zn-dependent exopeptidases"/>
    <property type="match status" value="1"/>
</dbReference>
<gene>
    <name evidence="4" type="ORF">ACFOZ1_11350</name>
</gene>
<protein>
    <submittedName>
        <fullName evidence="4">N-acetylmuramoyl-L-alanine amidase</fullName>
        <ecNumber evidence="4">3.5.1.28</ecNumber>
    </submittedName>
</protein>
<dbReference type="CDD" id="cd02696">
    <property type="entry name" value="MurNAc-LAA"/>
    <property type="match status" value="1"/>
</dbReference>
<dbReference type="InterPro" id="IPR050695">
    <property type="entry name" value="N-acetylmuramoyl_amidase_3"/>
</dbReference>
<comment type="caution">
    <text evidence="4">The sequence shown here is derived from an EMBL/GenBank/DDBJ whole genome shotgun (WGS) entry which is preliminary data.</text>
</comment>
<dbReference type="EC" id="3.5.1.28" evidence="4"/>
<dbReference type="PANTHER" id="PTHR30404:SF0">
    <property type="entry name" value="N-ACETYLMURAMOYL-L-ALANINE AMIDASE AMIC"/>
    <property type="match status" value="1"/>
</dbReference>
<evidence type="ECO:0000256" key="1">
    <source>
        <dbReference type="ARBA" id="ARBA00022801"/>
    </source>
</evidence>
<dbReference type="InterPro" id="IPR002508">
    <property type="entry name" value="MurNAc-LAA_cat"/>
</dbReference>
<dbReference type="SMART" id="SM00287">
    <property type="entry name" value="SH3b"/>
    <property type="match status" value="1"/>
</dbReference>
<reference evidence="5" key="1">
    <citation type="journal article" date="2019" name="Int. J. Syst. Evol. Microbiol.">
        <title>The Global Catalogue of Microorganisms (GCM) 10K type strain sequencing project: providing services to taxonomists for standard genome sequencing and annotation.</title>
        <authorList>
            <consortium name="The Broad Institute Genomics Platform"/>
            <consortium name="The Broad Institute Genome Sequencing Center for Infectious Disease"/>
            <person name="Wu L."/>
            <person name="Ma J."/>
        </authorList>
    </citation>
    <scope>NUCLEOTIDE SEQUENCE [LARGE SCALE GENOMIC DNA]</scope>
    <source>
        <strain evidence="5">KACC 14058</strain>
    </source>
</reference>
<keyword evidence="2" id="KW-0961">Cell wall biogenesis/degradation</keyword>
<accession>A0ABV8VWN3</accession>
<dbReference type="PROSITE" id="PS51781">
    <property type="entry name" value="SH3B"/>
    <property type="match status" value="1"/>
</dbReference>
<dbReference type="Gene3D" id="2.30.30.40">
    <property type="entry name" value="SH3 Domains"/>
    <property type="match status" value="1"/>
</dbReference>
<proteinExistence type="predicted"/>
<evidence type="ECO:0000313" key="5">
    <source>
        <dbReference type="Proteomes" id="UP001595880"/>
    </source>
</evidence>
<feature type="domain" description="SH3b" evidence="3">
    <location>
        <begin position="25"/>
        <end position="88"/>
    </location>
</feature>
<dbReference type="EMBL" id="JBHSDV010000003">
    <property type="protein sequence ID" value="MFC4388395.1"/>
    <property type="molecule type" value="Genomic_DNA"/>
</dbReference>
<dbReference type="Gene3D" id="3.40.630.40">
    <property type="entry name" value="Zn-dependent exopeptidases"/>
    <property type="match status" value="1"/>
</dbReference>
<dbReference type="RefSeq" id="WP_390199378.1">
    <property type="nucleotide sequence ID" value="NZ_JBHSDV010000003.1"/>
</dbReference>
<sequence length="299" mass="34014">MKRKFVISIFLILICIFSISTLLYAKEIKITAENLNVRTGPGTNYETIGQVQPEDVYPVLEENGEWVQIQLDEDVTGWVHKLYTSSVTNEKNEKTTDVNQQIIAKEPKKHQSFSPLHLQGKTIVIDPGHGGRDVGAIGVRGRYESEYTLRTAQLLKQNLEQHGAIVYLTREDDRYLPLVSRVSLSNQLATDVFISIHYNSTPELPEVTGVGTFYYNDRDKELASFVQEGIINQTNMNNREIRQADLQVLRTNHQHGLLLELGFISNESEEKNIQKQVVQKAFARGIVEGLQKFFLNAPR</sequence>
<dbReference type="Pfam" id="PF01520">
    <property type="entry name" value="Amidase_3"/>
    <property type="match status" value="1"/>
</dbReference>